<protein>
    <submittedName>
        <fullName evidence="2">Uncharacterized protein</fullName>
    </submittedName>
</protein>
<organism evidence="2 3">
    <name type="scientific">Mycobacterium riyadhense</name>
    <dbReference type="NCBI Taxonomy" id="486698"/>
    <lineage>
        <taxon>Bacteria</taxon>
        <taxon>Bacillati</taxon>
        <taxon>Actinomycetota</taxon>
        <taxon>Actinomycetes</taxon>
        <taxon>Mycobacteriales</taxon>
        <taxon>Mycobacteriaceae</taxon>
        <taxon>Mycobacterium</taxon>
    </lineage>
</organism>
<comment type="caution">
    <text evidence="2">The sequence shown here is derived from an EMBL/GenBank/DDBJ whole genome shotgun (WGS) entry which is preliminary data.</text>
</comment>
<keyword evidence="1" id="KW-0812">Transmembrane</keyword>
<keyword evidence="1" id="KW-0472">Membrane</keyword>
<name>A0A1X2BZV2_9MYCO</name>
<sequence>MGDRAIPLAQRCFQTAAYAGATTAGSPCARGWPPLAQPANSIAAIAASTAPSIRMLFFLALIFLPLVCRIGTALYNRGIRMLTATWGDSEQLLFVDERLFERWLWASKGAVEHLLRMVGGARW</sequence>
<dbReference type="EMBL" id="LQPQ01000169">
    <property type="protein sequence ID" value="ORW69255.1"/>
    <property type="molecule type" value="Genomic_DNA"/>
</dbReference>
<keyword evidence="1" id="KW-1133">Transmembrane helix</keyword>
<dbReference type="Proteomes" id="UP000193087">
    <property type="component" value="Unassembled WGS sequence"/>
</dbReference>
<evidence type="ECO:0000256" key="1">
    <source>
        <dbReference type="SAM" id="Phobius"/>
    </source>
</evidence>
<gene>
    <name evidence="2" type="ORF">AWC22_25845</name>
</gene>
<keyword evidence="3" id="KW-1185">Reference proteome</keyword>
<accession>A0A1X2BZV2</accession>
<proteinExistence type="predicted"/>
<evidence type="ECO:0000313" key="3">
    <source>
        <dbReference type="Proteomes" id="UP000193087"/>
    </source>
</evidence>
<evidence type="ECO:0000313" key="2">
    <source>
        <dbReference type="EMBL" id="ORW69255.1"/>
    </source>
</evidence>
<dbReference type="AlphaFoldDB" id="A0A1X2BZV2"/>
<reference evidence="2 3" key="1">
    <citation type="submission" date="2016-01" db="EMBL/GenBank/DDBJ databases">
        <title>The new phylogeny of the genus Mycobacterium.</title>
        <authorList>
            <person name="Tarcisio F."/>
            <person name="Conor M."/>
            <person name="Antonella G."/>
            <person name="Elisabetta G."/>
            <person name="Giulia F.S."/>
            <person name="Sara T."/>
            <person name="Anna F."/>
            <person name="Clotilde B."/>
            <person name="Roberto B."/>
            <person name="Veronica D.S."/>
            <person name="Fabio R."/>
            <person name="Monica P."/>
            <person name="Olivier J."/>
            <person name="Enrico T."/>
            <person name="Nicola S."/>
        </authorList>
    </citation>
    <scope>NUCLEOTIDE SEQUENCE [LARGE SCALE GENOMIC DNA]</scope>
    <source>
        <strain evidence="2 3">DSM 45176</strain>
    </source>
</reference>
<feature type="transmembrane region" description="Helical" evidence="1">
    <location>
        <begin position="55"/>
        <end position="75"/>
    </location>
</feature>